<comment type="caution">
    <text evidence="2">The sequence shown here is derived from an EMBL/GenBank/DDBJ whole genome shotgun (WGS) entry which is preliminary data.</text>
</comment>
<dbReference type="EMBL" id="BGPR01006655">
    <property type="protein sequence ID" value="GBN20750.1"/>
    <property type="molecule type" value="Genomic_DNA"/>
</dbReference>
<organism evidence="2 3">
    <name type="scientific">Araneus ventricosus</name>
    <name type="common">Orbweaver spider</name>
    <name type="synonym">Epeira ventricosa</name>
    <dbReference type="NCBI Taxonomy" id="182803"/>
    <lineage>
        <taxon>Eukaryota</taxon>
        <taxon>Metazoa</taxon>
        <taxon>Ecdysozoa</taxon>
        <taxon>Arthropoda</taxon>
        <taxon>Chelicerata</taxon>
        <taxon>Arachnida</taxon>
        <taxon>Araneae</taxon>
        <taxon>Araneomorphae</taxon>
        <taxon>Entelegynae</taxon>
        <taxon>Araneoidea</taxon>
        <taxon>Araneidae</taxon>
        <taxon>Araneus</taxon>
    </lineage>
</organism>
<dbReference type="InterPro" id="IPR009057">
    <property type="entry name" value="Homeodomain-like_sf"/>
</dbReference>
<dbReference type="GO" id="GO:0005634">
    <property type="term" value="C:nucleus"/>
    <property type="evidence" value="ECO:0007669"/>
    <property type="project" value="UniProtKB-SubCell"/>
</dbReference>
<name>A0A4Y2M2U8_ARAVE</name>
<sequence length="133" mass="15394">MPCRTYASVRKDRAAESEIAKAESMRRNHFQDEMRWRAVGRLQAGARQSAVARGLNVHRSVIHRLWNHYQRDQNASRRRGSGRLRITTMADYRYLLQCARRRRTLTCLTLTGIVALCCCRKVHVPPNCVAQTV</sequence>
<comment type="subcellular location">
    <subcellularLocation>
        <location evidence="1">Nucleus</location>
    </subcellularLocation>
</comment>
<dbReference type="OrthoDB" id="6086860at2759"/>
<accession>A0A4Y2M2U8</accession>
<proteinExistence type="predicted"/>
<dbReference type="SUPFAM" id="SSF46689">
    <property type="entry name" value="Homeodomain-like"/>
    <property type="match status" value="1"/>
</dbReference>
<evidence type="ECO:0008006" key="4">
    <source>
        <dbReference type="Google" id="ProtNLM"/>
    </source>
</evidence>
<evidence type="ECO:0000313" key="3">
    <source>
        <dbReference type="Proteomes" id="UP000499080"/>
    </source>
</evidence>
<dbReference type="Proteomes" id="UP000499080">
    <property type="component" value="Unassembled WGS sequence"/>
</dbReference>
<gene>
    <name evidence="2" type="ORF">AVEN_113903_1</name>
</gene>
<protein>
    <recommendedName>
        <fullName evidence="4">Transposase Tc1-like domain-containing protein</fullName>
    </recommendedName>
</protein>
<dbReference type="AlphaFoldDB" id="A0A4Y2M2U8"/>
<evidence type="ECO:0000313" key="2">
    <source>
        <dbReference type="EMBL" id="GBN20750.1"/>
    </source>
</evidence>
<reference evidence="2 3" key="1">
    <citation type="journal article" date="2019" name="Sci. Rep.">
        <title>Orb-weaving spider Araneus ventricosus genome elucidates the spidroin gene catalogue.</title>
        <authorList>
            <person name="Kono N."/>
            <person name="Nakamura H."/>
            <person name="Ohtoshi R."/>
            <person name="Moran D.A.P."/>
            <person name="Shinohara A."/>
            <person name="Yoshida Y."/>
            <person name="Fujiwara M."/>
            <person name="Mori M."/>
            <person name="Tomita M."/>
            <person name="Arakawa K."/>
        </authorList>
    </citation>
    <scope>NUCLEOTIDE SEQUENCE [LARGE SCALE GENOMIC DNA]</scope>
</reference>
<evidence type="ECO:0000256" key="1">
    <source>
        <dbReference type="ARBA" id="ARBA00004123"/>
    </source>
</evidence>
<keyword evidence="3" id="KW-1185">Reference proteome</keyword>